<reference evidence="8" key="1">
    <citation type="submission" date="2017-05" db="EMBL/GenBank/DDBJ databases">
        <authorList>
            <person name="Song R."/>
            <person name="Chenine A.L."/>
            <person name="Ruprecht R.M."/>
        </authorList>
    </citation>
    <scope>NUCLEOTIDE SEQUENCE</scope>
    <source>
        <strain evidence="8">ORNL</strain>
    </source>
</reference>
<dbReference type="Pfam" id="PF00375">
    <property type="entry name" value="SDF"/>
    <property type="match status" value="1"/>
</dbReference>
<name>A0A2L1GKS7_9BACT</name>
<reference evidence="8" key="2">
    <citation type="journal article" date="2018" name="MBio">
        <title>Insights into the evolution of host association through the isolation and characterization of a novel human periodontal pathobiont, Desulfobulbus oralis.</title>
        <authorList>
            <person name="Cross K.L."/>
            <person name="Chirania P."/>
            <person name="Xiong W."/>
            <person name="Beall C.J."/>
            <person name="Elkins J.G."/>
            <person name="Giannone R.J."/>
            <person name="Griffen A.L."/>
            <person name="Guss A.M."/>
            <person name="Hettich R.L."/>
            <person name="Joshi S.S."/>
            <person name="Mokrzan E.M."/>
            <person name="Martin R.K."/>
            <person name="Zhulin I.B."/>
            <person name="Leys E.J."/>
            <person name="Podar M."/>
        </authorList>
    </citation>
    <scope>NUCLEOTIDE SEQUENCE [LARGE SCALE GENOMIC DNA]</scope>
    <source>
        <strain evidence="8">ORNL</strain>
    </source>
</reference>
<dbReference type="PANTHER" id="PTHR42865:SF5">
    <property type="entry name" value="L-CYSTINE TRANSPORTER TCYP"/>
    <property type="match status" value="1"/>
</dbReference>
<evidence type="ECO:0000256" key="1">
    <source>
        <dbReference type="ARBA" id="ARBA00004141"/>
    </source>
</evidence>
<dbReference type="PANTHER" id="PTHR42865">
    <property type="entry name" value="PROTON/GLUTAMATE-ASPARTATE SYMPORTER"/>
    <property type="match status" value="1"/>
</dbReference>
<dbReference type="SUPFAM" id="SSF118215">
    <property type="entry name" value="Proton glutamate symport protein"/>
    <property type="match status" value="1"/>
</dbReference>
<dbReference type="GO" id="GO:0015293">
    <property type="term" value="F:symporter activity"/>
    <property type="evidence" value="ECO:0007669"/>
    <property type="project" value="UniProtKB-KW"/>
</dbReference>
<gene>
    <name evidence="8" type="ORF">CAY53_01150</name>
</gene>
<dbReference type="PRINTS" id="PR00173">
    <property type="entry name" value="EDTRNSPORT"/>
</dbReference>
<feature type="transmembrane region" description="Helical" evidence="7">
    <location>
        <begin position="27"/>
        <end position="48"/>
    </location>
</feature>
<comment type="similarity">
    <text evidence="2">Belongs to the dicarboxylate/amino acid:cation symporter (DAACS) (TC 2.A.23) family.</text>
</comment>
<keyword evidence="3" id="KW-0813">Transport</keyword>
<evidence type="ECO:0000256" key="6">
    <source>
        <dbReference type="ARBA" id="ARBA00023136"/>
    </source>
</evidence>
<evidence type="ECO:0000256" key="5">
    <source>
        <dbReference type="ARBA" id="ARBA00022989"/>
    </source>
</evidence>
<feature type="transmembrane region" description="Helical" evidence="7">
    <location>
        <begin position="99"/>
        <end position="121"/>
    </location>
</feature>
<feature type="transmembrane region" description="Helical" evidence="7">
    <location>
        <begin position="235"/>
        <end position="260"/>
    </location>
</feature>
<dbReference type="Gene3D" id="1.10.3860.10">
    <property type="entry name" value="Sodium:dicarboxylate symporter"/>
    <property type="match status" value="1"/>
</dbReference>
<accession>A0A2L1GKS7</accession>
<evidence type="ECO:0000313" key="8">
    <source>
        <dbReference type="EMBL" id="AVD70258.1"/>
    </source>
</evidence>
<feature type="transmembrane region" description="Helical" evidence="7">
    <location>
        <begin position="199"/>
        <end position="223"/>
    </location>
</feature>
<dbReference type="InterPro" id="IPR001991">
    <property type="entry name" value="Na-dicarboxylate_symporter"/>
</dbReference>
<evidence type="ECO:0000256" key="2">
    <source>
        <dbReference type="ARBA" id="ARBA00006148"/>
    </source>
</evidence>
<sequence length="431" mass="46174">MDEHEGATRVQEAARHSLDESARRRQALTVVAWFGAMVIGAVLGNLHIAQLDELFTFIATVFTRLFQFVAVPVIALAVITTLATLGARRETGRIFGHAILYTLSTTFAAALVALSLFILIAPENVPATGGSTIPEKLGRLSYYEHLLSVIPNNILQPFVSGNVLSVLLIASAAGLALAFMPRTENRETLVRVIAGLQELLFFLIRALLTILPVGILAFTAQLVAEIRAGVIVGALGQYVAVVIGSNLLQFFVIIPLFLLARHLNPITVFRGMSPALAVAFFSKSSAGTLPVTMASAEDNLHLDRRVTRFVLPICTTINMNGCAAFILVTSLFLMQNAGIHITAGTMCVWLFVAVLAAIGNAGVPMGCYFLTLSLMSSMNVPVDLMGVILPIYAIIDMIETGVNVWSDSSVAAMTDHDLRGKLPLAAMPGME</sequence>
<feature type="transmembrane region" description="Helical" evidence="7">
    <location>
        <begin position="68"/>
        <end position="87"/>
    </location>
</feature>
<keyword evidence="9" id="KW-1185">Reference proteome</keyword>
<dbReference type="InterPro" id="IPR036458">
    <property type="entry name" value="Na:dicarbo_symporter_sf"/>
</dbReference>
<keyword evidence="6 7" id="KW-0472">Membrane</keyword>
<evidence type="ECO:0000313" key="9">
    <source>
        <dbReference type="Proteomes" id="UP000239867"/>
    </source>
</evidence>
<evidence type="ECO:0000256" key="7">
    <source>
        <dbReference type="SAM" id="Phobius"/>
    </source>
</evidence>
<dbReference type="AlphaFoldDB" id="A0A2L1GKS7"/>
<feature type="transmembrane region" description="Helical" evidence="7">
    <location>
        <begin position="309"/>
        <end position="333"/>
    </location>
</feature>
<protein>
    <submittedName>
        <fullName evidence="8">Dicarboxylate/amino acid:cation symporter</fullName>
    </submittedName>
</protein>
<organism evidence="8 9">
    <name type="scientific">Desulfobulbus oralis</name>
    <dbReference type="NCBI Taxonomy" id="1986146"/>
    <lineage>
        <taxon>Bacteria</taxon>
        <taxon>Pseudomonadati</taxon>
        <taxon>Thermodesulfobacteriota</taxon>
        <taxon>Desulfobulbia</taxon>
        <taxon>Desulfobulbales</taxon>
        <taxon>Desulfobulbaceae</taxon>
        <taxon>Desulfobulbus</taxon>
    </lineage>
</organism>
<feature type="transmembrane region" description="Helical" evidence="7">
    <location>
        <begin position="339"/>
        <end position="358"/>
    </location>
</feature>
<evidence type="ECO:0000256" key="3">
    <source>
        <dbReference type="ARBA" id="ARBA00022448"/>
    </source>
</evidence>
<feature type="transmembrane region" description="Helical" evidence="7">
    <location>
        <begin position="370"/>
        <end position="395"/>
    </location>
</feature>
<dbReference type="OrthoDB" id="9766690at2"/>
<dbReference type="GO" id="GO:0005886">
    <property type="term" value="C:plasma membrane"/>
    <property type="evidence" value="ECO:0007669"/>
    <property type="project" value="UniProtKB-SubCell"/>
</dbReference>
<evidence type="ECO:0000256" key="4">
    <source>
        <dbReference type="ARBA" id="ARBA00022692"/>
    </source>
</evidence>
<dbReference type="KEGG" id="deo:CAY53_01150"/>
<dbReference type="EMBL" id="CP021255">
    <property type="protein sequence ID" value="AVD70258.1"/>
    <property type="molecule type" value="Genomic_DNA"/>
</dbReference>
<feature type="transmembrane region" description="Helical" evidence="7">
    <location>
        <begin position="158"/>
        <end position="179"/>
    </location>
</feature>
<keyword evidence="5 7" id="KW-1133">Transmembrane helix</keyword>
<dbReference type="RefSeq" id="WP_017866634.1">
    <property type="nucleotide sequence ID" value="NZ_CP021255.1"/>
</dbReference>
<comment type="subcellular location">
    <subcellularLocation>
        <location evidence="1">Membrane</location>
        <topology evidence="1">Multi-pass membrane protein</topology>
    </subcellularLocation>
</comment>
<proteinExistence type="inferred from homology"/>
<dbReference type="Proteomes" id="UP000239867">
    <property type="component" value="Chromosome"/>
</dbReference>
<keyword evidence="4 7" id="KW-0812">Transmembrane</keyword>